<dbReference type="EC" id="3.1.4.-" evidence="12"/>
<feature type="binding site" evidence="12">
    <location>
        <position position="145"/>
    </location>
    <ligand>
        <name>ATP</name>
        <dbReference type="ChEBI" id="CHEBI:30616"/>
    </ligand>
</feature>
<dbReference type="PIRSF" id="PIRSF000813">
    <property type="entry name" value="CCA_bact"/>
    <property type="match status" value="1"/>
</dbReference>
<dbReference type="HAMAP" id="MF_01262">
    <property type="entry name" value="CCA_bact_type2"/>
    <property type="match status" value="1"/>
</dbReference>
<keyword evidence="9 12" id="KW-0067">ATP-binding</keyword>
<dbReference type="Pfam" id="PF12627">
    <property type="entry name" value="PolyA_pol_RNAbd"/>
    <property type="match status" value="1"/>
</dbReference>
<feature type="binding site" evidence="12">
    <location>
        <position position="16"/>
    </location>
    <ligand>
        <name>ATP</name>
        <dbReference type="ChEBI" id="CHEBI:30616"/>
    </ligand>
</feature>
<keyword evidence="6 12" id="KW-0547">Nucleotide-binding</keyword>
<evidence type="ECO:0000256" key="2">
    <source>
        <dbReference type="ARBA" id="ARBA00022679"/>
    </source>
</evidence>
<feature type="binding site" evidence="12">
    <location>
        <position position="99"/>
    </location>
    <ligand>
        <name>CTP</name>
        <dbReference type="ChEBI" id="CHEBI:37563"/>
    </ligand>
</feature>
<feature type="binding site" evidence="12">
    <location>
        <position position="99"/>
    </location>
    <ligand>
        <name>ATP</name>
        <dbReference type="ChEBI" id="CHEBI:30616"/>
    </ligand>
</feature>
<dbReference type="InterPro" id="IPR002646">
    <property type="entry name" value="PolA_pol_head_dom"/>
</dbReference>
<dbReference type="InterPro" id="IPR032828">
    <property type="entry name" value="PolyA_RNA-bd"/>
</dbReference>
<keyword evidence="2 12" id="KW-0808">Transferase</keyword>
<evidence type="ECO:0000256" key="10">
    <source>
        <dbReference type="ARBA" id="ARBA00022842"/>
    </source>
</evidence>
<keyword evidence="1 12" id="KW-0533">Nickel</keyword>
<keyword evidence="5 12" id="KW-0479">Metal-binding</keyword>
<dbReference type="SUPFAM" id="SSF81891">
    <property type="entry name" value="Poly A polymerase C-terminal region-like"/>
    <property type="match status" value="1"/>
</dbReference>
<dbReference type="Pfam" id="PF01743">
    <property type="entry name" value="PolyA_pol"/>
    <property type="match status" value="1"/>
</dbReference>
<keyword evidence="3 12" id="KW-0819">tRNA processing</keyword>
<feature type="domain" description="HD" evidence="13">
    <location>
        <begin position="236"/>
        <end position="337"/>
    </location>
</feature>
<dbReference type="NCBIfam" id="NF008137">
    <property type="entry name" value="PRK10885.1"/>
    <property type="match status" value="1"/>
</dbReference>
<comment type="caution">
    <text evidence="14">The sequence shown here is derived from an EMBL/GenBank/DDBJ whole genome shotgun (WGS) entry which is preliminary data.</text>
</comment>
<comment type="subunit">
    <text evidence="12">Monomer. Can also form homodimers and oligomers.</text>
</comment>
<proteinExistence type="inferred from homology"/>
<evidence type="ECO:0000256" key="1">
    <source>
        <dbReference type="ARBA" id="ARBA00022596"/>
    </source>
</evidence>
<keyword evidence="8 12" id="KW-0378">Hydrolase</keyword>
<dbReference type="HAMAP" id="MF_01261">
    <property type="entry name" value="CCA_bact_type1"/>
    <property type="match status" value="1"/>
</dbReference>
<reference evidence="14 15" key="1">
    <citation type="journal article" date="2020" name="Microorganisms">
        <title>Osmotic Adaptation and Compatible Solute Biosynthesis of Phototrophic Bacteria as Revealed from Genome Analyses.</title>
        <authorList>
            <person name="Imhoff J.F."/>
            <person name="Rahn T."/>
            <person name="Kunzel S."/>
            <person name="Keller A."/>
            <person name="Neulinger S.C."/>
        </authorList>
    </citation>
    <scope>NUCLEOTIDE SEQUENCE [LARGE SCALE GENOMIC DNA]</scope>
    <source>
        <strain evidence="14 15">DSM 6210</strain>
    </source>
</reference>
<keyword evidence="7 12" id="KW-0692">RNA repair</keyword>
<comment type="catalytic activity">
    <reaction evidence="12">
        <text>a tRNA precursor + 2 CTP + ATP = a tRNA with a 3' CCA end + 3 diphosphate</text>
        <dbReference type="Rhea" id="RHEA:14433"/>
        <dbReference type="Rhea" id="RHEA-COMP:10465"/>
        <dbReference type="Rhea" id="RHEA-COMP:10468"/>
        <dbReference type="ChEBI" id="CHEBI:30616"/>
        <dbReference type="ChEBI" id="CHEBI:33019"/>
        <dbReference type="ChEBI" id="CHEBI:37563"/>
        <dbReference type="ChEBI" id="CHEBI:74896"/>
        <dbReference type="ChEBI" id="CHEBI:83071"/>
        <dbReference type="EC" id="2.7.7.72"/>
    </reaction>
</comment>
<sequence>MSGAATDGLQIYLVGGAVRDRLLCLPVDESDYVVVGATPDEMRRRGFTQVGKDFPVFLHPDTKDEYALARTERKRAPGYHGFDVYAAPEVTLEQDLARRDLTINALAEDWDGRIIDPFGGVADLKARVLRHVSPAFAEDPVRILRVARFAARFAELGFRVADETMALMRDMVAAGEVDALVPERVWLEMAKALSESRPSLFFRVLRECGALVRLLAELDALWGVPQPASWHPEIDAGEHVMLVVDTAAKLSDAVEVRFAALCHDLGKAATPPAQWPRHPGHEARSVEAVAQVCARFRVPKRFCELARLTARYHGLVHRATELRPATLLELFEAVDLFRRPRRLEQMLLACEADYRGRSGFEERAYPQGELVRRCARAVRQVNERAIAAAAQEPRRIPDDIRRARLRAIASACRRPRAGSEES</sequence>
<dbReference type="InterPro" id="IPR003607">
    <property type="entry name" value="HD/PDEase_dom"/>
</dbReference>
<dbReference type="Gene3D" id="3.30.460.10">
    <property type="entry name" value="Beta Polymerase, domain 2"/>
    <property type="match status" value="1"/>
</dbReference>
<dbReference type="InterPro" id="IPR050124">
    <property type="entry name" value="tRNA_CCA-adding_enzyme"/>
</dbReference>
<keyword evidence="12" id="KW-0511">Multifunctional enzyme</keyword>
<feature type="binding site" evidence="12">
    <location>
        <position position="29"/>
    </location>
    <ligand>
        <name>Mg(2+)</name>
        <dbReference type="ChEBI" id="CHEBI:18420"/>
    </ligand>
</feature>
<keyword evidence="10 12" id="KW-0460">Magnesium</keyword>
<comment type="domain">
    <text evidence="12">Comprises two domains: an N-terminal domain containing the nucleotidyltransferase activity and a C-terminal HD domain associated with both phosphodiesterase and phosphatase activities.</text>
</comment>
<dbReference type="Pfam" id="PF01966">
    <property type="entry name" value="HD"/>
    <property type="match status" value="1"/>
</dbReference>
<dbReference type="CDD" id="cd00077">
    <property type="entry name" value="HDc"/>
    <property type="match status" value="1"/>
</dbReference>
<dbReference type="EC" id="2.7.7.72" evidence="12"/>
<dbReference type="EMBL" id="NRRV01000010">
    <property type="protein sequence ID" value="MBK1630265.1"/>
    <property type="molecule type" value="Genomic_DNA"/>
</dbReference>
<feature type="binding site" evidence="12">
    <location>
        <position position="16"/>
    </location>
    <ligand>
        <name>CTP</name>
        <dbReference type="ChEBI" id="CHEBI:37563"/>
    </ligand>
</feature>
<dbReference type="PANTHER" id="PTHR47545:SF1">
    <property type="entry name" value="MULTIFUNCTIONAL CCA PROTEIN"/>
    <property type="match status" value="1"/>
</dbReference>
<feature type="binding site" evidence="12">
    <location>
        <position position="148"/>
    </location>
    <ligand>
        <name>CTP</name>
        <dbReference type="ChEBI" id="CHEBI:37563"/>
    </ligand>
</feature>
<evidence type="ECO:0000313" key="14">
    <source>
        <dbReference type="EMBL" id="MBK1630265.1"/>
    </source>
</evidence>
<evidence type="ECO:0000256" key="5">
    <source>
        <dbReference type="ARBA" id="ARBA00022723"/>
    </source>
</evidence>
<protein>
    <recommendedName>
        <fullName evidence="12">Multifunctional CCA protein</fullName>
    </recommendedName>
    <domain>
        <recommendedName>
            <fullName evidence="12">CCA-adding enzyme</fullName>
            <ecNumber evidence="12">2.7.7.72</ecNumber>
        </recommendedName>
        <alternativeName>
            <fullName evidence="12">CCA tRNA nucleotidyltransferase</fullName>
        </alternativeName>
        <alternativeName>
            <fullName evidence="12">tRNA CCA-pyrophosphorylase</fullName>
        </alternativeName>
        <alternativeName>
            <fullName evidence="12">tRNA adenylyl-/cytidylyl-transferase</fullName>
        </alternativeName>
        <alternativeName>
            <fullName evidence="12">tRNA nucleotidyltransferase</fullName>
        </alternativeName>
        <alternativeName>
            <fullName evidence="12">tRNA-NT</fullName>
        </alternativeName>
    </domain>
    <domain>
        <recommendedName>
            <fullName evidence="12">2'-nucleotidase</fullName>
            <ecNumber evidence="12">3.1.3.-</ecNumber>
        </recommendedName>
    </domain>
    <domain>
        <recommendedName>
            <fullName evidence="12">2',3'-cyclic phosphodiesterase</fullName>
            <ecNumber evidence="12">3.1.4.-</ecNumber>
        </recommendedName>
    </domain>
    <domain>
        <recommendedName>
            <fullName evidence="12">Phosphatase</fullName>
        </recommendedName>
    </domain>
</protein>
<dbReference type="RefSeq" id="WP_200234934.1">
    <property type="nucleotide sequence ID" value="NZ_NRRV01000010.1"/>
</dbReference>
<comment type="miscellaneous">
    <text evidence="12">A single active site specifically recognizes both ATP and CTP and is responsible for their addition.</text>
</comment>
<dbReference type="PANTHER" id="PTHR47545">
    <property type="entry name" value="MULTIFUNCTIONAL CCA PROTEIN"/>
    <property type="match status" value="1"/>
</dbReference>
<feature type="binding site" evidence="12">
    <location>
        <position position="145"/>
    </location>
    <ligand>
        <name>CTP</name>
        <dbReference type="ChEBI" id="CHEBI:37563"/>
    </ligand>
</feature>
<dbReference type="GO" id="GO:0016740">
    <property type="term" value="F:transferase activity"/>
    <property type="evidence" value="ECO:0007669"/>
    <property type="project" value="UniProtKB-KW"/>
</dbReference>
<name>A0ABS1CEH7_9GAMM</name>
<comment type="similarity">
    <text evidence="12">Belongs to the tRNA nucleotidyltransferase/poly(A) polymerase family. Bacterial CCA-adding enzyme type 1 subfamily.</text>
</comment>
<evidence type="ECO:0000256" key="4">
    <source>
        <dbReference type="ARBA" id="ARBA00022695"/>
    </source>
</evidence>
<accession>A0ABS1CEH7</accession>
<dbReference type="Gene3D" id="1.10.3090.10">
    <property type="entry name" value="cca-adding enzyme, domain 2"/>
    <property type="match status" value="1"/>
</dbReference>
<dbReference type="InterPro" id="IPR012006">
    <property type="entry name" value="CCA_bact"/>
</dbReference>
<evidence type="ECO:0000313" key="15">
    <source>
        <dbReference type="Proteomes" id="UP000748752"/>
    </source>
</evidence>
<feature type="binding site" evidence="12">
    <location>
        <position position="19"/>
    </location>
    <ligand>
        <name>CTP</name>
        <dbReference type="ChEBI" id="CHEBI:37563"/>
    </ligand>
</feature>
<comment type="catalytic activity">
    <reaction evidence="12">
        <text>a tRNA with a 3' CCA end + 2 CTP + ATP = a tRNA with a 3' CCACCA end + 3 diphosphate</text>
        <dbReference type="Rhea" id="RHEA:76235"/>
        <dbReference type="Rhea" id="RHEA-COMP:10468"/>
        <dbReference type="Rhea" id="RHEA-COMP:18655"/>
        <dbReference type="ChEBI" id="CHEBI:30616"/>
        <dbReference type="ChEBI" id="CHEBI:33019"/>
        <dbReference type="ChEBI" id="CHEBI:37563"/>
        <dbReference type="ChEBI" id="CHEBI:83071"/>
        <dbReference type="ChEBI" id="CHEBI:195187"/>
    </reaction>
</comment>
<dbReference type="SUPFAM" id="SSF81301">
    <property type="entry name" value="Nucleotidyltransferase"/>
    <property type="match status" value="1"/>
</dbReference>
<evidence type="ECO:0000256" key="12">
    <source>
        <dbReference type="HAMAP-Rule" id="MF_01261"/>
    </source>
</evidence>
<comment type="cofactor">
    <cofactor evidence="12">
        <name>Mg(2+)</name>
        <dbReference type="ChEBI" id="CHEBI:18420"/>
    </cofactor>
    <text evidence="12">Magnesium is required for nucleotidyltransferase activity.</text>
</comment>
<comment type="cofactor">
    <cofactor evidence="12">
        <name>Ni(2+)</name>
        <dbReference type="ChEBI" id="CHEBI:49786"/>
    </cofactor>
    <text evidence="12">Nickel for phosphatase activity.</text>
</comment>
<evidence type="ECO:0000256" key="3">
    <source>
        <dbReference type="ARBA" id="ARBA00022694"/>
    </source>
</evidence>
<feature type="binding site" evidence="12">
    <location>
        <position position="31"/>
    </location>
    <ligand>
        <name>Mg(2+)</name>
        <dbReference type="ChEBI" id="CHEBI:18420"/>
    </ligand>
</feature>
<dbReference type="InterPro" id="IPR006674">
    <property type="entry name" value="HD_domain"/>
</dbReference>
<feature type="binding site" evidence="12">
    <location>
        <position position="148"/>
    </location>
    <ligand>
        <name>ATP</name>
        <dbReference type="ChEBI" id="CHEBI:30616"/>
    </ligand>
</feature>
<dbReference type="PROSITE" id="PS51831">
    <property type="entry name" value="HD"/>
    <property type="match status" value="1"/>
</dbReference>
<feature type="binding site" evidence="12">
    <location>
        <position position="19"/>
    </location>
    <ligand>
        <name>ATP</name>
        <dbReference type="ChEBI" id="CHEBI:30616"/>
    </ligand>
</feature>
<evidence type="ECO:0000259" key="13">
    <source>
        <dbReference type="PROSITE" id="PS51831"/>
    </source>
</evidence>
<evidence type="ECO:0000256" key="6">
    <source>
        <dbReference type="ARBA" id="ARBA00022741"/>
    </source>
</evidence>
<gene>
    <name evidence="12" type="primary">cca</name>
    <name evidence="14" type="ORF">CKO31_05790</name>
</gene>
<keyword evidence="11 12" id="KW-0694">RNA-binding</keyword>
<organism evidence="14 15">
    <name type="scientific">Thiohalocapsa halophila</name>
    <dbReference type="NCBI Taxonomy" id="69359"/>
    <lineage>
        <taxon>Bacteria</taxon>
        <taxon>Pseudomonadati</taxon>
        <taxon>Pseudomonadota</taxon>
        <taxon>Gammaproteobacteria</taxon>
        <taxon>Chromatiales</taxon>
        <taxon>Chromatiaceae</taxon>
        <taxon>Thiohalocapsa</taxon>
    </lineage>
</organism>
<dbReference type="EC" id="3.1.3.-" evidence="12"/>
<evidence type="ECO:0000256" key="8">
    <source>
        <dbReference type="ARBA" id="ARBA00022801"/>
    </source>
</evidence>
<keyword evidence="15" id="KW-1185">Reference proteome</keyword>
<keyword evidence="4 12" id="KW-0548">Nucleotidyltransferase</keyword>
<evidence type="ECO:0000256" key="11">
    <source>
        <dbReference type="ARBA" id="ARBA00022884"/>
    </source>
</evidence>
<comment type="function">
    <text evidence="12">Catalyzes the addition and repair of the essential 3'-terminal CCA sequence in tRNAs without using a nucleic acid template. Adds these three nucleotides in the order of C, C, and A to the tRNA nucleotide-73, using CTP and ATP as substrates and producing inorganic pyrophosphate. tRNA 3'-terminal CCA addition is required both for tRNA processing and repair. Also involved in tRNA surveillance by mediating tandem CCA addition to generate a CCACCA at the 3' terminus of unstable tRNAs. While stable tRNAs receive only 3'-terminal CCA, unstable tRNAs are marked with CCACCA and rapidly degraded.</text>
</comment>
<dbReference type="Proteomes" id="UP000748752">
    <property type="component" value="Unassembled WGS sequence"/>
</dbReference>
<evidence type="ECO:0000256" key="9">
    <source>
        <dbReference type="ARBA" id="ARBA00022840"/>
    </source>
</evidence>
<evidence type="ECO:0000256" key="7">
    <source>
        <dbReference type="ARBA" id="ARBA00022800"/>
    </source>
</evidence>
<dbReference type="InterPro" id="IPR043519">
    <property type="entry name" value="NT_sf"/>
</dbReference>